<dbReference type="GO" id="GO:0005743">
    <property type="term" value="C:mitochondrial inner membrane"/>
    <property type="evidence" value="ECO:0007669"/>
    <property type="project" value="TreeGrafter"/>
</dbReference>
<dbReference type="EMBL" id="GL629807">
    <property type="protein sequence ID" value="EFW99918.1"/>
    <property type="molecule type" value="Genomic_DNA"/>
</dbReference>
<sequence>MAAASHGAADLRSVLARGSLGMIRRRRQPAQVSIGWHHVFGGKVVGRVGSRRWYSELGSGLETGPAASKRSVQPPQDVAILGGGLTGLVTAHYLAELLPATARITLYEGSDRLGGWIDSEAWEGETGSGSGSVILEAGARMVAPQRNSARYDDLLFLDLVDRLDLAGALRVCDERPAQYIYYPDHLVNVSMGGGSSEGDTLGGRLWRMAALGYRALTEPVFSGLLSAMLGYVVPSPSRAAEVRRRTAAAYGAPSGLPPDDSVGGFALRQLGGGAGGRALVDNLLGAVMHGIYGGDVWRLSAASSPLRGSWIREGVAPLLAAYVRRVAGQSSSPAMSATQVEHLATIASGKYALAQDRDMEMLVDLLGGGDSSAAGTSPRLLRLAAASTRWSAMGFAGGFGALTDALARRLVERPNVTLRLGSAVERVQLQGPKVAVTTSASAGSHDKVISTLVSSTLYRITDQKLPALAHEHAVTIMVVNLHYAQTGLNGANRGFGYLIPATVPLAENPEGALGVIFDTDRELVQRRLTEDEGGLEDGSKREGEVGQPNPDESGTTFTVMLGGHYWDDYGPEDYPSEAQAVAMAEAVVQRHLRLSLADETGASSLSDVAPSPIATRAKLCRGCIPQHYVGHADRMAAADGELAAAFGRRLAVAGGSFTATGPGVLPSIRSARDVALRTAGRGYRLRRARNGRNETEMAHVGDTGLGRFGEPASDEVSPVPLRRLPLRFGNGVGGRKKVE</sequence>
<dbReference type="GO" id="GO:0004729">
    <property type="term" value="F:oxygen-dependent protoporphyrinogen oxidase activity"/>
    <property type="evidence" value="ECO:0007669"/>
    <property type="project" value="TreeGrafter"/>
</dbReference>
<dbReference type="STRING" id="655863.F0XRK0"/>
<dbReference type="PANTHER" id="PTHR42923:SF3">
    <property type="entry name" value="PROTOPORPHYRINOGEN OXIDASE"/>
    <property type="match status" value="1"/>
</dbReference>
<proteinExistence type="predicted"/>
<dbReference type="PANTHER" id="PTHR42923">
    <property type="entry name" value="PROTOPORPHYRINOGEN OXIDASE"/>
    <property type="match status" value="1"/>
</dbReference>
<dbReference type="Gene3D" id="3.50.50.60">
    <property type="entry name" value="FAD/NAD(P)-binding domain"/>
    <property type="match status" value="1"/>
</dbReference>
<dbReference type="eggNOG" id="KOG1276">
    <property type="taxonomic scope" value="Eukaryota"/>
</dbReference>
<dbReference type="FunCoup" id="F0XRK0">
    <property type="interactions" value="457"/>
</dbReference>
<dbReference type="InParanoid" id="F0XRK0"/>
<feature type="region of interest" description="Disordered" evidence="1">
    <location>
        <begin position="529"/>
        <end position="553"/>
    </location>
</feature>
<dbReference type="InterPro" id="IPR036188">
    <property type="entry name" value="FAD/NAD-bd_sf"/>
</dbReference>
<gene>
    <name evidence="3" type="ORF">CMQ_236</name>
</gene>
<dbReference type="RefSeq" id="XP_014169333.1">
    <property type="nucleotide sequence ID" value="XM_014313858.1"/>
</dbReference>
<protein>
    <submittedName>
        <fullName evidence="3">Protoporphyrinogen oxidase</fullName>
    </submittedName>
</protein>
<evidence type="ECO:0000256" key="1">
    <source>
        <dbReference type="SAM" id="MobiDB-lite"/>
    </source>
</evidence>
<accession>F0XRK0</accession>
<name>F0XRK0_GROCL</name>
<dbReference type="HOGENOM" id="CLU_009629_1_0_1"/>
<reference evidence="3 4" key="1">
    <citation type="journal article" date="2011" name="Proc. Natl. Acad. Sci. U.S.A.">
        <title>Genome and transcriptome analyses of the mountain pine beetle-fungal symbiont Grosmannia clavigera, a lodgepole pine pathogen.</title>
        <authorList>
            <person name="DiGuistini S."/>
            <person name="Wang Y."/>
            <person name="Liao N.Y."/>
            <person name="Taylor G."/>
            <person name="Tanguay P."/>
            <person name="Feau N."/>
            <person name="Henrissat B."/>
            <person name="Chan S.K."/>
            <person name="Hesse-Orce U."/>
            <person name="Alamouti S.M."/>
            <person name="Tsui C.K.M."/>
            <person name="Docking R.T."/>
            <person name="Levasseur A."/>
            <person name="Haridas S."/>
            <person name="Robertson G."/>
            <person name="Birol I."/>
            <person name="Holt R.A."/>
            <person name="Marra M.A."/>
            <person name="Hamelin R.C."/>
            <person name="Hirst M."/>
            <person name="Jones S.J.M."/>
            <person name="Bohlmann J."/>
            <person name="Breuil C."/>
        </authorList>
    </citation>
    <scope>NUCLEOTIDE SEQUENCE [LARGE SCALE GENOMIC DNA]</scope>
    <source>
        <strain evidence="4">kw1407 / UAMH 11150</strain>
    </source>
</reference>
<dbReference type="InterPro" id="IPR002937">
    <property type="entry name" value="Amino_oxidase"/>
</dbReference>
<dbReference type="Proteomes" id="UP000007796">
    <property type="component" value="Unassembled WGS sequence"/>
</dbReference>
<dbReference type="SUPFAM" id="SSF54373">
    <property type="entry name" value="FAD-linked reductases, C-terminal domain"/>
    <property type="match status" value="1"/>
</dbReference>
<keyword evidence="4" id="KW-1185">Reference proteome</keyword>
<feature type="domain" description="Amine oxidase" evidence="2">
    <location>
        <begin position="85"/>
        <end position="486"/>
    </location>
</feature>
<evidence type="ECO:0000259" key="2">
    <source>
        <dbReference type="Pfam" id="PF01593"/>
    </source>
</evidence>
<dbReference type="GeneID" id="25975340"/>
<dbReference type="OrthoDB" id="438553at2759"/>
<dbReference type="Pfam" id="PF01593">
    <property type="entry name" value="Amino_oxidase"/>
    <property type="match status" value="1"/>
</dbReference>
<dbReference type="InterPro" id="IPR050464">
    <property type="entry name" value="Zeta_carotene_desat/Oxidored"/>
</dbReference>
<dbReference type="SUPFAM" id="SSF51905">
    <property type="entry name" value="FAD/NAD(P)-binding domain"/>
    <property type="match status" value="1"/>
</dbReference>
<dbReference type="AlphaFoldDB" id="F0XRK0"/>
<organism evidence="4">
    <name type="scientific">Grosmannia clavigera (strain kw1407 / UAMH 11150)</name>
    <name type="common">Blue stain fungus</name>
    <name type="synonym">Graphiocladiella clavigera</name>
    <dbReference type="NCBI Taxonomy" id="655863"/>
    <lineage>
        <taxon>Eukaryota</taxon>
        <taxon>Fungi</taxon>
        <taxon>Dikarya</taxon>
        <taxon>Ascomycota</taxon>
        <taxon>Pezizomycotina</taxon>
        <taxon>Sordariomycetes</taxon>
        <taxon>Sordariomycetidae</taxon>
        <taxon>Ophiostomatales</taxon>
        <taxon>Ophiostomataceae</taxon>
        <taxon>Leptographium</taxon>
    </lineage>
</organism>
<evidence type="ECO:0000313" key="3">
    <source>
        <dbReference type="EMBL" id="EFW99918.1"/>
    </source>
</evidence>
<evidence type="ECO:0000313" key="4">
    <source>
        <dbReference type="Proteomes" id="UP000007796"/>
    </source>
</evidence>